<dbReference type="Pfam" id="PF06071">
    <property type="entry name" value="YchF-GTPase_C"/>
    <property type="match status" value="1"/>
</dbReference>
<dbReference type="PRINTS" id="PR00326">
    <property type="entry name" value="GTP1OBG"/>
</dbReference>
<dbReference type="SUPFAM" id="SSF52540">
    <property type="entry name" value="P-loop containing nucleoside triphosphate hydrolases"/>
    <property type="match status" value="1"/>
</dbReference>
<dbReference type="Gene3D" id="3.40.50.300">
    <property type="entry name" value="P-loop containing nucleotide triphosphate hydrolases"/>
    <property type="match status" value="1"/>
</dbReference>
<dbReference type="InterPro" id="IPR027417">
    <property type="entry name" value="P-loop_NTPase"/>
</dbReference>
<dbReference type="InterPro" id="IPR023192">
    <property type="entry name" value="TGS-like_dom_sf"/>
</dbReference>
<dbReference type="RefSeq" id="WP_136968568.1">
    <property type="nucleotide sequence ID" value="NZ_JARZHI010000008.1"/>
</dbReference>
<dbReference type="SUPFAM" id="SSF81271">
    <property type="entry name" value="TGS-like"/>
    <property type="match status" value="1"/>
</dbReference>
<dbReference type="InterPro" id="IPR012675">
    <property type="entry name" value="Beta-grasp_dom_sf"/>
</dbReference>
<dbReference type="CDD" id="cd04867">
    <property type="entry name" value="TGS_YchF_OLA1"/>
    <property type="match status" value="1"/>
</dbReference>
<dbReference type="InterPro" id="IPR006073">
    <property type="entry name" value="GTP-bd"/>
</dbReference>
<evidence type="ECO:0000313" key="3">
    <source>
        <dbReference type="Proteomes" id="UP001160301"/>
    </source>
</evidence>
<dbReference type="Gene3D" id="1.10.150.300">
    <property type="entry name" value="TGS-like domain"/>
    <property type="match status" value="1"/>
</dbReference>
<protein>
    <submittedName>
        <fullName evidence="2">DUF933 domain-containing protein</fullName>
    </submittedName>
</protein>
<dbReference type="InterPro" id="IPR013029">
    <property type="entry name" value="YchF_C"/>
</dbReference>
<gene>
    <name evidence="2" type="ORF">QHF89_12405</name>
</gene>
<reference evidence="2 3" key="1">
    <citation type="submission" date="2023-04" db="EMBL/GenBank/DDBJ databases">
        <title>The genome sequence of Polyangium sorediatum DSM14670.</title>
        <authorList>
            <person name="Zhang X."/>
        </authorList>
    </citation>
    <scope>NUCLEOTIDE SEQUENCE [LARGE SCALE GENOMIC DNA]</scope>
    <source>
        <strain evidence="2 3">DSM 14670</strain>
    </source>
</reference>
<dbReference type="PANTHER" id="PTHR23305:SF18">
    <property type="entry name" value="OBG-TYPE G DOMAIN-CONTAINING PROTEIN"/>
    <property type="match status" value="1"/>
</dbReference>
<proteinExistence type="predicted"/>
<evidence type="ECO:0000313" key="2">
    <source>
        <dbReference type="EMBL" id="MDI1430307.1"/>
    </source>
</evidence>
<feature type="domain" description="YchF C-terminal" evidence="1">
    <location>
        <begin position="260"/>
        <end position="340"/>
    </location>
</feature>
<keyword evidence="3" id="KW-1185">Reference proteome</keyword>
<evidence type="ECO:0000259" key="1">
    <source>
        <dbReference type="Pfam" id="PF06071"/>
    </source>
</evidence>
<dbReference type="Gene3D" id="3.10.20.30">
    <property type="match status" value="1"/>
</dbReference>
<dbReference type="EMBL" id="JARZHI010000008">
    <property type="protein sequence ID" value="MDI1430307.1"/>
    <property type="molecule type" value="Genomic_DNA"/>
</dbReference>
<accession>A0ABT6NQ21</accession>
<comment type="caution">
    <text evidence="2">The sequence shown here is derived from an EMBL/GenBank/DDBJ whole genome shotgun (WGS) entry which is preliminary data.</text>
</comment>
<dbReference type="PANTHER" id="PTHR23305">
    <property type="entry name" value="OBG GTPASE FAMILY"/>
    <property type="match status" value="1"/>
</dbReference>
<dbReference type="InterPro" id="IPR012676">
    <property type="entry name" value="TGS-like"/>
</dbReference>
<organism evidence="2 3">
    <name type="scientific">Polyangium sorediatum</name>
    <dbReference type="NCBI Taxonomy" id="889274"/>
    <lineage>
        <taxon>Bacteria</taxon>
        <taxon>Pseudomonadati</taxon>
        <taxon>Myxococcota</taxon>
        <taxon>Polyangia</taxon>
        <taxon>Polyangiales</taxon>
        <taxon>Polyangiaceae</taxon>
        <taxon>Polyangium</taxon>
    </lineage>
</organism>
<sequence>MHVGICGYPGSGKTTVFRALAPGGKADREIAYGNIKVPDTRVDFLAALFSPKKTTFAEITFVDVGSGTRSGGAFPPAVLQGMRNADVVVHVVRGFENPSLTTPPDPPRDEKAFDEELLLLDLGTLEKRKERFKKEAKKGPEVEVNTKMIEHLEKSEPLRTLELSEEELRALGPGIQLLSMQPLITLYNLSEDAWNDPARALLRETKHGEQWVKMALCGSIEAEIAALPVDEQKDFLEGLGLGEPARNVFVREAYRLLDYISFLTAGPDECRAWPIRRGTNAKRAAGKVHSDLERGFIRAEIYRPEDLEIARTEAALKAQGKMRLEGKDYIVKDGDVVHFRSGT</sequence>
<dbReference type="Proteomes" id="UP001160301">
    <property type="component" value="Unassembled WGS sequence"/>
</dbReference>
<name>A0ABT6NQ21_9BACT</name>